<reference evidence="11 12" key="1">
    <citation type="submission" date="2019-11" db="EMBL/GenBank/DDBJ databases">
        <authorList>
            <person name="Dong K."/>
        </authorList>
    </citation>
    <scope>NUCLEOTIDE SEQUENCE [LARGE SCALE GENOMIC DNA]</scope>
    <source>
        <strain evidence="11 12">NBRC 112902</strain>
    </source>
</reference>
<dbReference type="GO" id="GO:0048472">
    <property type="term" value="F:threonine-phosphate decarboxylase activity"/>
    <property type="evidence" value="ECO:0007669"/>
    <property type="project" value="UniProtKB-EC"/>
</dbReference>
<evidence type="ECO:0000256" key="6">
    <source>
        <dbReference type="ARBA" id="ARBA00022898"/>
    </source>
</evidence>
<evidence type="ECO:0000313" key="12">
    <source>
        <dbReference type="Proteomes" id="UP000449846"/>
    </source>
</evidence>
<evidence type="ECO:0000256" key="9">
    <source>
        <dbReference type="ARBA" id="ARBA00048531"/>
    </source>
</evidence>
<name>A0A844HQB2_9RHOB</name>
<accession>A0A844HQB2</accession>
<keyword evidence="5" id="KW-0169">Cobalamin biosynthesis</keyword>
<dbReference type="PANTHER" id="PTHR42885:SF1">
    <property type="entry name" value="THREONINE-PHOSPHATE DECARBOXYLASE"/>
    <property type="match status" value="1"/>
</dbReference>
<keyword evidence="12" id="KW-1185">Reference proteome</keyword>
<dbReference type="InterPro" id="IPR015421">
    <property type="entry name" value="PyrdxlP-dep_Trfase_major"/>
</dbReference>
<dbReference type="InterPro" id="IPR004839">
    <property type="entry name" value="Aminotransferase_I/II_large"/>
</dbReference>
<dbReference type="CDD" id="cd00609">
    <property type="entry name" value="AAT_like"/>
    <property type="match status" value="1"/>
</dbReference>
<protein>
    <recommendedName>
        <fullName evidence="4">threonine-phosphate decarboxylase</fullName>
        <ecNumber evidence="4">4.1.1.81</ecNumber>
    </recommendedName>
    <alternativeName>
        <fullName evidence="8">L-threonine-O-3-phosphate decarboxylase</fullName>
    </alternativeName>
</protein>
<dbReference type="RefSeq" id="WP_155042031.1">
    <property type="nucleotide sequence ID" value="NZ_JBHGCD010000022.1"/>
</dbReference>
<proteinExistence type="predicted"/>
<dbReference type="InterPro" id="IPR004838">
    <property type="entry name" value="NHTrfase_class1_PyrdxlP-BS"/>
</dbReference>
<dbReference type="PROSITE" id="PS00105">
    <property type="entry name" value="AA_TRANSFER_CLASS_1"/>
    <property type="match status" value="1"/>
</dbReference>
<comment type="catalytic activity">
    <reaction evidence="9">
        <text>O-phospho-L-threonine + H(+) = (R)-1-aminopropan-2-yl phosphate + CO2</text>
        <dbReference type="Rhea" id="RHEA:11492"/>
        <dbReference type="ChEBI" id="CHEBI:15378"/>
        <dbReference type="ChEBI" id="CHEBI:16526"/>
        <dbReference type="ChEBI" id="CHEBI:58563"/>
        <dbReference type="ChEBI" id="CHEBI:58675"/>
        <dbReference type="EC" id="4.1.1.81"/>
    </reaction>
</comment>
<dbReference type="Gene3D" id="3.40.640.10">
    <property type="entry name" value="Type I PLP-dependent aspartate aminotransferase-like (Major domain)"/>
    <property type="match status" value="1"/>
</dbReference>
<comment type="function">
    <text evidence="2">Decarboxylates L-threonine-O-3-phosphate to yield (R)-1-amino-2-propanol O-2-phosphate, the precursor for the linkage between the nucleotide loop and the corrin ring in cobalamin.</text>
</comment>
<keyword evidence="7 11" id="KW-0456">Lyase</keyword>
<dbReference type="InterPro" id="IPR015422">
    <property type="entry name" value="PyrdxlP-dep_Trfase_small"/>
</dbReference>
<dbReference type="OrthoDB" id="9799304at2"/>
<dbReference type="GO" id="GO:0009236">
    <property type="term" value="P:cobalamin biosynthetic process"/>
    <property type="evidence" value="ECO:0007669"/>
    <property type="project" value="UniProtKB-UniPathway"/>
</dbReference>
<organism evidence="11 12">
    <name type="scientific">Paracoccus litorisediminis</name>
    <dbReference type="NCBI Taxonomy" id="2006130"/>
    <lineage>
        <taxon>Bacteria</taxon>
        <taxon>Pseudomonadati</taxon>
        <taxon>Pseudomonadota</taxon>
        <taxon>Alphaproteobacteria</taxon>
        <taxon>Rhodobacterales</taxon>
        <taxon>Paracoccaceae</taxon>
        <taxon>Paracoccus</taxon>
    </lineage>
</organism>
<evidence type="ECO:0000256" key="4">
    <source>
        <dbReference type="ARBA" id="ARBA00012285"/>
    </source>
</evidence>
<sequence>MSVTLAKRDHGGDLDRAKRIYGAGDWLDLSTGINPVPYPVPALPASAWTALPVAEDMAALLAAARAAYATNASVVALAGAQAAIQIVPRLRAPGKARVLAPTYNEHGAALHAQGWDVTEVATLQELAGADLAVLVNPNNPDGQRHDPAQLLRLAGRVGLLVVDESFADPEPQLSLAPLLGEGTPNLLVLRSFGKFYGLAGLRLGFALAEARLAAKIAALAGPWAVSGPAIAIGQAALGDHDWQARTRQRLDLDALRLDRAAASAGWQLVGGTPLFRTYEVGDARAAQKRLARSRIWTRIFPYAPGWLRLGLPGNEAGWQRLETALAGKGE</sequence>
<dbReference type="EMBL" id="WMIG01000025">
    <property type="protein sequence ID" value="MTH62080.1"/>
    <property type="molecule type" value="Genomic_DNA"/>
</dbReference>
<comment type="pathway">
    <text evidence="3">Cofactor biosynthesis; adenosylcobalamin biosynthesis.</text>
</comment>
<evidence type="ECO:0000256" key="7">
    <source>
        <dbReference type="ARBA" id="ARBA00023239"/>
    </source>
</evidence>
<evidence type="ECO:0000313" key="11">
    <source>
        <dbReference type="EMBL" id="MTH62080.1"/>
    </source>
</evidence>
<dbReference type="SUPFAM" id="SSF53383">
    <property type="entry name" value="PLP-dependent transferases"/>
    <property type="match status" value="1"/>
</dbReference>
<dbReference type="InterPro" id="IPR015424">
    <property type="entry name" value="PyrdxlP-dep_Trfase"/>
</dbReference>
<dbReference type="EC" id="4.1.1.81" evidence="4"/>
<comment type="cofactor">
    <cofactor evidence="1">
        <name>pyridoxal 5'-phosphate</name>
        <dbReference type="ChEBI" id="CHEBI:597326"/>
    </cofactor>
</comment>
<dbReference type="PANTHER" id="PTHR42885">
    <property type="entry name" value="HISTIDINOL-PHOSPHATE AMINOTRANSFERASE-RELATED"/>
    <property type="match status" value="1"/>
</dbReference>
<dbReference type="NCBIfam" id="TIGR01140">
    <property type="entry name" value="L_thr_O3P_dcar"/>
    <property type="match status" value="1"/>
</dbReference>
<evidence type="ECO:0000256" key="1">
    <source>
        <dbReference type="ARBA" id="ARBA00001933"/>
    </source>
</evidence>
<dbReference type="Gene3D" id="3.90.1150.10">
    <property type="entry name" value="Aspartate Aminotransferase, domain 1"/>
    <property type="match status" value="1"/>
</dbReference>
<gene>
    <name evidence="11" type="ORF">GL300_23050</name>
</gene>
<evidence type="ECO:0000256" key="8">
    <source>
        <dbReference type="ARBA" id="ARBA00029996"/>
    </source>
</evidence>
<dbReference type="Proteomes" id="UP000449846">
    <property type="component" value="Unassembled WGS sequence"/>
</dbReference>
<feature type="domain" description="Aminotransferase class I/classII large" evidence="10">
    <location>
        <begin position="57"/>
        <end position="313"/>
    </location>
</feature>
<evidence type="ECO:0000256" key="3">
    <source>
        <dbReference type="ARBA" id="ARBA00004953"/>
    </source>
</evidence>
<keyword evidence="6" id="KW-0663">Pyridoxal phosphate</keyword>
<evidence type="ECO:0000256" key="5">
    <source>
        <dbReference type="ARBA" id="ARBA00022573"/>
    </source>
</evidence>
<dbReference type="InterPro" id="IPR005860">
    <property type="entry name" value="CobD"/>
</dbReference>
<evidence type="ECO:0000256" key="2">
    <source>
        <dbReference type="ARBA" id="ARBA00003444"/>
    </source>
</evidence>
<dbReference type="GO" id="GO:0030170">
    <property type="term" value="F:pyridoxal phosphate binding"/>
    <property type="evidence" value="ECO:0007669"/>
    <property type="project" value="InterPro"/>
</dbReference>
<dbReference type="AlphaFoldDB" id="A0A844HQB2"/>
<evidence type="ECO:0000259" key="10">
    <source>
        <dbReference type="Pfam" id="PF00155"/>
    </source>
</evidence>
<dbReference type="Pfam" id="PF00155">
    <property type="entry name" value="Aminotran_1_2"/>
    <property type="match status" value="1"/>
</dbReference>
<comment type="caution">
    <text evidence="11">The sequence shown here is derived from an EMBL/GenBank/DDBJ whole genome shotgun (WGS) entry which is preliminary data.</text>
</comment>
<dbReference type="UniPathway" id="UPA00148"/>